<name>A0A0H5C1Z8_CYBJN</name>
<evidence type="ECO:0000259" key="1">
    <source>
        <dbReference type="Pfam" id="PF02602"/>
    </source>
</evidence>
<evidence type="ECO:0000313" key="4">
    <source>
        <dbReference type="Proteomes" id="UP000038830"/>
    </source>
</evidence>
<gene>
    <name evidence="2" type="primary">HEM4</name>
    <name evidence="2" type="ORF">BN1211_2015</name>
    <name evidence="3" type="ORF">CYBJADRAFT_168816</name>
</gene>
<dbReference type="GO" id="GO:0006780">
    <property type="term" value="P:uroporphyrinogen III biosynthetic process"/>
    <property type="evidence" value="ECO:0007669"/>
    <property type="project" value="InterPro"/>
</dbReference>
<keyword evidence="5" id="KW-1185">Reference proteome</keyword>
<reference evidence="4" key="2">
    <citation type="journal article" date="2015" name="J. Biotechnol.">
        <title>The structure of the Cyberlindnera jadinii genome and its relation to Candida utilis analyzed by the occurrence of single nucleotide polymorphisms.</title>
        <authorList>
            <person name="Rupp O."/>
            <person name="Brinkrolf K."/>
            <person name="Buerth C."/>
            <person name="Kunigo M."/>
            <person name="Schneider J."/>
            <person name="Jaenicke S."/>
            <person name="Goesmann A."/>
            <person name="Puehler A."/>
            <person name="Jaeger K.-E."/>
            <person name="Ernst J.F."/>
        </authorList>
    </citation>
    <scope>NUCLEOTIDE SEQUENCE [LARGE SCALE GENOMIC DNA]</scope>
    <source>
        <strain evidence="4">ATCC 18201 / CBS 1600 / BCRC 20928 / JCM 3617 / NBRC 0987 / NRRL Y-1542</strain>
    </source>
</reference>
<reference evidence="2" key="1">
    <citation type="submission" date="2014-12" db="EMBL/GenBank/DDBJ databases">
        <authorList>
            <person name="Jaenicke S."/>
        </authorList>
    </citation>
    <scope>NUCLEOTIDE SEQUENCE [LARGE SCALE GENOMIC DNA]</scope>
    <source>
        <strain evidence="2">CBS1600</strain>
    </source>
</reference>
<evidence type="ECO:0000313" key="5">
    <source>
        <dbReference type="Proteomes" id="UP000094389"/>
    </source>
</evidence>
<dbReference type="STRING" id="983966.A0A0H5C1Z8"/>
<evidence type="ECO:0000313" key="3">
    <source>
        <dbReference type="EMBL" id="ODV72141.1"/>
    </source>
</evidence>
<accession>A0A1E4RY72</accession>
<dbReference type="InterPro" id="IPR039793">
    <property type="entry name" value="UROS/Hem4"/>
</dbReference>
<dbReference type="UniPathway" id="UPA00251">
    <property type="reaction ID" value="UER00320"/>
</dbReference>
<dbReference type="PANTHER" id="PTHR12390">
    <property type="entry name" value="UROPORPHYRINOGEN III SYNTHASE"/>
    <property type="match status" value="1"/>
</dbReference>
<feature type="domain" description="Tetrapyrrole biosynthesis uroporphyrinogen III synthase" evidence="1">
    <location>
        <begin position="21"/>
        <end position="249"/>
    </location>
</feature>
<dbReference type="CDD" id="cd06578">
    <property type="entry name" value="HemD"/>
    <property type="match status" value="1"/>
</dbReference>
<dbReference type="EMBL" id="KV453936">
    <property type="protein sequence ID" value="ODV72141.1"/>
    <property type="molecule type" value="Genomic_DNA"/>
</dbReference>
<sequence>MIDESSVLFLKNQTVPRDLYEEVFTECGFLTQFIPLLEHIHAESSFITSYLTSDEFIKETDALIITSQRAVEALSDAMEKISQEQRSRILSKKAFTVGPATQKVLEALGFTKLGGGDNAGNGAILSEIILKDLEPHQKVTFFTGETRRDIIPRKLLSKGYNLKEVVIYRTVEKPQIVERFTQAFNQLHPKWIIFFSPQGTQDIVEFLKVSPLRDAFKIASIGPTTETYLLDNGIKPNLVSEKPEASSLLMGIKSFSVESIQ</sequence>
<accession>A0A0H5C1Z8</accession>
<dbReference type="InterPro" id="IPR036108">
    <property type="entry name" value="4pyrrol_syn_uPrphyn_synt_sf"/>
</dbReference>
<organism evidence="2 4">
    <name type="scientific">Cyberlindnera jadinii (strain ATCC 18201 / CBS 1600 / BCRC 20928 / JCM 3617 / NBRC 0987 / NRRL Y-1542)</name>
    <name type="common">Torula yeast</name>
    <name type="synonym">Candida utilis</name>
    <dbReference type="NCBI Taxonomy" id="983966"/>
    <lineage>
        <taxon>Eukaryota</taxon>
        <taxon>Fungi</taxon>
        <taxon>Dikarya</taxon>
        <taxon>Ascomycota</taxon>
        <taxon>Saccharomycotina</taxon>
        <taxon>Saccharomycetes</taxon>
        <taxon>Phaffomycetales</taxon>
        <taxon>Phaffomycetaceae</taxon>
        <taxon>Cyberlindnera</taxon>
    </lineage>
</organism>
<dbReference type="GO" id="GO:0006782">
    <property type="term" value="P:protoporphyrinogen IX biosynthetic process"/>
    <property type="evidence" value="ECO:0007669"/>
    <property type="project" value="UniProtKB-UniPathway"/>
</dbReference>
<dbReference type="AlphaFoldDB" id="A0A0H5C1Z8"/>
<evidence type="ECO:0000313" key="2">
    <source>
        <dbReference type="EMBL" id="CEP21808.1"/>
    </source>
</evidence>
<dbReference type="PANTHER" id="PTHR12390:SF0">
    <property type="entry name" value="UROPORPHYRINOGEN-III SYNTHASE"/>
    <property type="match status" value="1"/>
</dbReference>
<reference evidence="3 5" key="3">
    <citation type="journal article" date="2016" name="Proc. Natl. Acad. Sci. U.S.A.">
        <title>Comparative genomics of biotechnologically important yeasts.</title>
        <authorList>
            <person name="Riley R."/>
            <person name="Haridas S."/>
            <person name="Wolfe K.H."/>
            <person name="Lopes M.R."/>
            <person name="Hittinger C.T."/>
            <person name="Goeker M."/>
            <person name="Salamov A.A."/>
            <person name="Wisecaver J.H."/>
            <person name="Long T.M."/>
            <person name="Calvey C.H."/>
            <person name="Aerts A.L."/>
            <person name="Barry K.W."/>
            <person name="Choi C."/>
            <person name="Clum A."/>
            <person name="Coughlan A.Y."/>
            <person name="Deshpande S."/>
            <person name="Douglass A.P."/>
            <person name="Hanson S.J."/>
            <person name="Klenk H.-P."/>
            <person name="LaButti K.M."/>
            <person name="Lapidus A."/>
            <person name="Lindquist E.A."/>
            <person name="Lipzen A.M."/>
            <person name="Meier-Kolthoff J.P."/>
            <person name="Ohm R.A."/>
            <person name="Otillar R.P."/>
            <person name="Pangilinan J.L."/>
            <person name="Peng Y."/>
            <person name="Rokas A."/>
            <person name="Rosa C.A."/>
            <person name="Scheuner C."/>
            <person name="Sibirny A.A."/>
            <person name="Slot J.C."/>
            <person name="Stielow J.B."/>
            <person name="Sun H."/>
            <person name="Kurtzman C.P."/>
            <person name="Blackwell M."/>
            <person name="Grigoriev I.V."/>
            <person name="Jeffries T.W."/>
        </authorList>
    </citation>
    <scope>NUCLEOTIDE SEQUENCE [LARGE SCALE GENOMIC DNA]</scope>
    <source>
        <strain evidence="5">ATCC 18201 / CBS 1600 / BCRC 20928 / JCM 3617 / NBRC 0987 / NRRL Y-1542</strain>
        <strain evidence="3">NRRL Y-1542</strain>
    </source>
</reference>
<dbReference type="OrthoDB" id="5595751at2759"/>
<protein>
    <submittedName>
        <fullName evidence="2">HEM4 protein</fullName>
    </submittedName>
</protein>
<dbReference type="EMBL" id="CDQK01000002">
    <property type="protein sequence ID" value="CEP21808.1"/>
    <property type="molecule type" value="Genomic_DNA"/>
</dbReference>
<dbReference type="Proteomes" id="UP000094389">
    <property type="component" value="Unassembled WGS sequence"/>
</dbReference>
<dbReference type="Gene3D" id="3.40.50.10090">
    <property type="match status" value="2"/>
</dbReference>
<dbReference type="Proteomes" id="UP000038830">
    <property type="component" value="Unassembled WGS sequence"/>
</dbReference>
<dbReference type="GO" id="GO:0004852">
    <property type="term" value="F:uroporphyrinogen-III synthase activity"/>
    <property type="evidence" value="ECO:0007669"/>
    <property type="project" value="InterPro"/>
</dbReference>
<dbReference type="GeneID" id="30989916"/>
<proteinExistence type="predicted"/>
<dbReference type="SUPFAM" id="SSF69618">
    <property type="entry name" value="HemD-like"/>
    <property type="match status" value="1"/>
</dbReference>
<dbReference type="RefSeq" id="XP_020069180.1">
    <property type="nucleotide sequence ID" value="XM_020215520.1"/>
</dbReference>
<dbReference type="GO" id="GO:0005829">
    <property type="term" value="C:cytosol"/>
    <property type="evidence" value="ECO:0007669"/>
    <property type="project" value="TreeGrafter"/>
</dbReference>
<dbReference type="Pfam" id="PF02602">
    <property type="entry name" value="HEM4"/>
    <property type="match status" value="1"/>
</dbReference>
<dbReference type="InterPro" id="IPR003754">
    <property type="entry name" value="4pyrrol_synth_uPrphyn_synth"/>
</dbReference>
<dbReference type="OMA" id="IHGADTG"/>